<dbReference type="PANTHER" id="PTHR48004">
    <property type="entry name" value="OS01G0149700 PROTEIN"/>
    <property type="match status" value="1"/>
</dbReference>
<dbReference type="InterPro" id="IPR032675">
    <property type="entry name" value="LRR_dom_sf"/>
</dbReference>
<evidence type="ECO:0000313" key="4">
    <source>
        <dbReference type="Proteomes" id="UP001516023"/>
    </source>
</evidence>
<gene>
    <name evidence="3" type="ORF">HJC23_010649</name>
</gene>
<comment type="caution">
    <text evidence="3">The sequence shown here is derived from an EMBL/GenBank/DDBJ whole genome shotgun (WGS) entry which is preliminary data.</text>
</comment>
<organism evidence="3 4">
    <name type="scientific">Cyclotella cryptica</name>
    <dbReference type="NCBI Taxonomy" id="29204"/>
    <lineage>
        <taxon>Eukaryota</taxon>
        <taxon>Sar</taxon>
        <taxon>Stramenopiles</taxon>
        <taxon>Ochrophyta</taxon>
        <taxon>Bacillariophyta</taxon>
        <taxon>Coscinodiscophyceae</taxon>
        <taxon>Thalassiosirophycidae</taxon>
        <taxon>Stephanodiscales</taxon>
        <taxon>Stephanodiscaceae</taxon>
        <taxon>Cyclotella</taxon>
    </lineage>
</organism>
<dbReference type="SUPFAM" id="SSF52047">
    <property type="entry name" value="RNI-like"/>
    <property type="match status" value="1"/>
</dbReference>
<dbReference type="Pfam" id="PF00560">
    <property type="entry name" value="LRR_1"/>
    <property type="match status" value="6"/>
</dbReference>
<evidence type="ECO:0000256" key="2">
    <source>
        <dbReference type="SAM" id="MobiDB-lite"/>
    </source>
</evidence>
<feature type="region of interest" description="Disordered" evidence="2">
    <location>
        <begin position="340"/>
        <end position="367"/>
    </location>
</feature>
<dbReference type="InterPro" id="IPR052941">
    <property type="entry name" value="StomDev_PlantInt_Reg"/>
</dbReference>
<dbReference type="PANTHER" id="PTHR48004:SF58">
    <property type="entry name" value="OS01G0162200 PROTEIN"/>
    <property type="match status" value="1"/>
</dbReference>
<keyword evidence="4" id="KW-1185">Reference proteome</keyword>
<dbReference type="FunFam" id="3.80.10.10:FF:000383">
    <property type="entry name" value="Leucine-rich repeat receptor protein kinase EMS1"/>
    <property type="match status" value="1"/>
</dbReference>
<evidence type="ECO:0000313" key="3">
    <source>
        <dbReference type="EMBL" id="KAL3775114.1"/>
    </source>
</evidence>
<dbReference type="Proteomes" id="UP001516023">
    <property type="component" value="Unassembled WGS sequence"/>
</dbReference>
<dbReference type="EMBL" id="JABMIG020000556">
    <property type="protein sequence ID" value="KAL3775114.1"/>
    <property type="molecule type" value="Genomic_DNA"/>
</dbReference>
<proteinExistence type="predicted"/>
<keyword evidence="1" id="KW-0677">Repeat</keyword>
<dbReference type="Gene3D" id="3.80.10.10">
    <property type="entry name" value="Ribonuclease Inhibitor"/>
    <property type="match status" value="4"/>
</dbReference>
<protein>
    <recommendedName>
        <fullName evidence="5">L domain-like protein</fullName>
    </recommendedName>
</protein>
<evidence type="ECO:0008006" key="5">
    <source>
        <dbReference type="Google" id="ProtNLM"/>
    </source>
</evidence>
<dbReference type="AlphaFoldDB" id="A0ABD3NGP1"/>
<dbReference type="InterPro" id="IPR001611">
    <property type="entry name" value="Leu-rich_rpt"/>
</dbReference>
<reference evidence="3 4" key="1">
    <citation type="journal article" date="2020" name="G3 (Bethesda)">
        <title>Improved Reference Genome for Cyclotella cryptica CCMP332, a Model for Cell Wall Morphogenesis, Salinity Adaptation, and Lipid Production in Diatoms (Bacillariophyta).</title>
        <authorList>
            <person name="Roberts W.R."/>
            <person name="Downey K.M."/>
            <person name="Ruck E.C."/>
            <person name="Traller J.C."/>
            <person name="Alverson A.J."/>
        </authorList>
    </citation>
    <scope>NUCLEOTIDE SEQUENCE [LARGE SCALE GENOMIC DNA]</scope>
    <source>
        <strain evidence="3 4">CCMP332</strain>
    </source>
</reference>
<sequence>MPRQSVWQISCQQNCQYDSHLSAIISMIPADPFRKALTQVKTSNFDYIRIRNDQHEARTWRSIEIGAINAIIDNDPLLGSSSQLAMEDMTFMYSSFASVSAEYSIKSSSAIPIYNPPSDTTTYFTPTPSSMPSMPDEPTNFIHAQLTAAPFRTSGAPSINPSAATESITSQINLIPNDTSVPTWSPSAQYEATNGNCNQDEILHRLVMYDSNGVGWDSTAFVIKETDSLNATFQKGPVDETGVNSHNNSTSNAVNGTEYLCLKRSACYSAEFSNETMIYGILWEIYQVDLAAGIDTTLLVSGTGYGCQFGLEGSACVKSCTGEFKDDHLKQILTSVPTTNYPVISPTKPPTPPPSLTRTRRPTTPAPSVYLPQDMEVSFGSSRYKRLANVILDASPNSQEALSNEQSPQYTAFVWTYNTENKLSDKRIVLRWVLASFYFGLNGDNWLYNKGWLSGNNNECEWYGITCLDGAVTQIALEENRMTGEIVPELVLLKNSLYYLSIGNDYDTPEEERNRVVMPVPSFLGDMTYLTYLNLEGLGLTSSIPDNLFSSWNRLVSLYMNDNDITGTLPKSLANLKSIQVLWLGGNSLGGSIIPEIGQLTTLVDLSLESNFREDKAGKRGFVTALPPEIGRLTNLETLDISDNALSGTVPIQLGDLISLRRLDLSNNFFENQLPTALGRLQMLEELDISFNWLSSTIPREYGDMISLTSLSLESNYKDESGYFTWGIHSTLPTELGKLKNLKHLLLNDNYLSGTLITEIGQLYFLETLHLQNNFLLGPIPLEYSNCVLLEEILLEGNNIDGSLYSMPEDICRLPELELARVDCKISCSCCYGC</sequence>
<accession>A0ABD3NGP1</accession>
<name>A0ABD3NGP1_9STRA</name>
<evidence type="ECO:0000256" key="1">
    <source>
        <dbReference type="ARBA" id="ARBA00022737"/>
    </source>
</evidence>